<reference evidence="8" key="2">
    <citation type="submission" date="2020-09" db="EMBL/GenBank/DDBJ databases">
        <authorList>
            <person name="Sun Q."/>
            <person name="Ohkuma M."/>
        </authorList>
    </citation>
    <scope>NUCLEOTIDE SEQUENCE</scope>
    <source>
        <strain evidence="8">JCM 14359</strain>
    </source>
</reference>
<evidence type="ECO:0000256" key="2">
    <source>
        <dbReference type="ARBA" id="ARBA00007330"/>
    </source>
</evidence>
<dbReference type="Pfam" id="PF01266">
    <property type="entry name" value="DAO"/>
    <property type="match status" value="1"/>
</dbReference>
<dbReference type="GO" id="GO:0009331">
    <property type="term" value="C:glycerol-3-phosphate dehydrogenase (FAD) complex"/>
    <property type="evidence" value="ECO:0007669"/>
    <property type="project" value="UniProtKB-UniRule"/>
</dbReference>
<dbReference type="InterPro" id="IPR000447">
    <property type="entry name" value="G3P_DH_FAD-dep"/>
</dbReference>
<protein>
    <recommendedName>
        <fullName evidence="6">Glycerol-3-phosphate dehydrogenase</fullName>
        <ecNumber evidence="6">1.1.5.3</ecNumber>
    </recommendedName>
</protein>
<comment type="caution">
    <text evidence="8">The sequence shown here is derived from an EMBL/GenBank/DDBJ whole genome shotgun (WGS) entry which is preliminary data.</text>
</comment>
<comment type="catalytic activity">
    <reaction evidence="6">
        <text>a quinone + sn-glycerol 3-phosphate = dihydroxyacetone phosphate + a quinol</text>
        <dbReference type="Rhea" id="RHEA:18977"/>
        <dbReference type="ChEBI" id="CHEBI:24646"/>
        <dbReference type="ChEBI" id="CHEBI:57597"/>
        <dbReference type="ChEBI" id="CHEBI:57642"/>
        <dbReference type="ChEBI" id="CHEBI:132124"/>
        <dbReference type="EC" id="1.1.5.3"/>
    </reaction>
</comment>
<dbReference type="Gene3D" id="3.50.50.60">
    <property type="entry name" value="FAD/NAD(P)-binding domain"/>
    <property type="match status" value="3"/>
</dbReference>
<dbReference type="PRINTS" id="PR01001">
    <property type="entry name" value="FADG3PDH"/>
</dbReference>
<dbReference type="AlphaFoldDB" id="A0A830ECI5"/>
<keyword evidence="9" id="KW-1185">Reference proteome</keyword>
<comment type="cofactor">
    <cofactor evidence="1 6">
        <name>FAD</name>
        <dbReference type="ChEBI" id="CHEBI:57692"/>
    </cofactor>
</comment>
<dbReference type="EC" id="1.1.5.3" evidence="6"/>
<dbReference type="PROSITE" id="PS00978">
    <property type="entry name" value="FAD_G3PDH_2"/>
    <property type="match status" value="1"/>
</dbReference>
<keyword evidence="5 6" id="KW-0560">Oxidoreductase</keyword>
<gene>
    <name evidence="8" type="primary">glpA</name>
    <name evidence="8" type="ORF">GCM10008995_05520</name>
</gene>
<evidence type="ECO:0000256" key="4">
    <source>
        <dbReference type="ARBA" id="ARBA00022827"/>
    </source>
</evidence>
<reference evidence="8" key="1">
    <citation type="journal article" date="2014" name="Int. J. Syst. Evol. Microbiol.">
        <title>Complete genome sequence of Corynebacterium casei LMG S-19264T (=DSM 44701T), isolated from a smear-ripened cheese.</title>
        <authorList>
            <consortium name="US DOE Joint Genome Institute (JGI-PGF)"/>
            <person name="Walter F."/>
            <person name="Albersmeier A."/>
            <person name="Kalinowski J."/>
            <person name="Ruckert C."/>
        </authorList>
    </citation>
    <scope>NUCLEOTIDE SEQUENCE</scope>
    <source>
        <strain evidence="8">JCM 14359</strain>
    </source>
</reference>
<dbReference type="PROSITE" id="PS00977">
    <property type="entry name" value="FAD_G3PDH_1"/>
    <property type="match status" value="1"/>
</dbReference>
<keyword evidence="4" id="KW-0274">FAD</keyword>
<sequence length="461" mass="48082">MRKGSSTDQPVAVTPGTAVRAVVTGDTGALVRSRPRERIEVATDRLKTVDSRVWCVCDPDVLVIGGGATGVGVARDLALRGVEPLVVDRDGLCSGASGRSHGLLHSGARYADSDPDGAAECLEEARILRRIAGACVADTGGLFVRLAGDDASYFEEKRTACQSVGIPVETLTPSEAREVVPELPAEVEQAMRVPDGVVYPSRLIAANAIDAGAHGAEVRPHAPVESITVQDGAVTEVRLGGTAETTVTPEFVVNAAGAWAGRVADRAGVSVEMAPTRGVMVSVEYDGLGPVLNRCRQPADGDIVIPHASEAVLGTTSVPVDNPNDYDTPAWEIDASVEECAKLLPPVAEAPVVRSWWGLRPLYAPDEATRGGRGISRGFVRLDHAADGVANMVSIVGGKLTTYRRMAEATADLVCERIGCSAPCETADRALLGADDPARLDEAVGTFDGQGPTDVDITTPV</sequence>
<evidence type="ECO:0000256" key="1">
    <source>
        <dbReference type="ARBA" id="ARBA00001974"/>
    </source>
</evidence>
<comment type="similarity">
    <text evidence="2 6">Belongs to the FAD-dependent glycerol-3-phosphate dehydrogenase family.</text>
</comment>
<dbReference type="GO" id="GO:0004368">
    <property type="term" value="F:glycerol-3-phosphate dehydrogenase (quinone) activity"/>
    <property type="evidence" value="ECO:0007669"/>
    <property type="project" value="UniProtKB-EC"/>
</dbReference>
<dbReference type="PANTHER" id="PTHR11985:SF15">
    <property type="entry name" value="GLYCEROL-3-PHOSPHATE DEHYDROGENASE, MITOCHONDRIAL"/>
    <property type="match status" value="1"/>
</dbReference>
<accession>A0A830ECI5</accession>
<evidence type="ECO:0000259" key="7">
    <source>
        <dbReference type="Pfam" id="PF01266"/>
    </source>
</evidence>
<evidence type="ECO:0000313" key="9">
    <source>
        <dbReference type="Proteomes" id="UP000653099"/>
    </source>
</evidence>
<dbReference type="PANTHER" id="PTHR11985">
    <property type="entry name" value="GLYCEROL-3-PHOSPHATE DEHYDROGENASE"/>
    <property type="match status" value="1"/>
</dbReference>
<keyword evidence="3 6" id="KW-0285">Flavoprotein</keyword>
<feature type="domain" description="FAD dependent oxidoreductase" evidence="7">
    <location>
        <begin position="60"/>
        <end position="381"/>
    </location>
</feature>
<name>A0A830ECI5_9EURY</name>
<dbReference type="GO" id="GO:0006072">
    <property type="term" value="P:glycerol-3-phosphate metabolic process"/>
    <property type="evidence" value="ECO:0007669"/>
    <property type="project" value="UniProtKB-UniRule"/>
</dbReference>
<evidence type="ECO:0000313" key="8">
    <source>
        <dbReference type="EMBL" id="GGI98546.1"/>
    </source>
</evidence>
<dbReference type="EMBL" id="BMOC01000002">
    <property type="protein sequence ID" value="GGI98546.1"/>
    <property type="molecule type" value="Genomic_DNA"/>
</dbReference>
<dbReference type="InterPro" id="IPR036188">
    <property type="entry name" value="FAD/NAD-bd_sf"/>
</dbReference>
<dbReference type="InterPro" id="IPR006076">
    <property type="entry name" value="FAD-dep_OxRdtase"/>
</dbReference>
<evidence type="ECO:0000256" key="3">
    <source>
        <dbReference type="ARBA" id="ARBA00022630"/>
    </source>
</evidence>
<organism evidence="8 9">
    <name type="scientific">Halobellus salinus</name>
    <dbReference type="NCBI Taxonomy" id="931585"/>
    <lineage>
        <taxon>Archaea</taxon>
        <taxon>Methanobacteriati</taxon>
        <taxon>Methanobacteriota</taxon>
        <taxon>Stenosarchaea group</taxon>
        <taxon>Halobacteria</taxon>
        <taxon>Halobacteriales</taxon>
        <taxon>Haloferacaceae</taxon>
        <taxon>Halobellus</taxon>
    </lineage>
</organism>
<evidence type="ECO:0000256" key="6">
    <source>
        <dbReference type="RuleBase" id="RU361217"/>
    </source>
</evidence>
<proteinExistence type="inferred from homology"/>
<dbReference type="SUPFAM" id="SSF51905">
    <property type="entry name" value="FAD/NAD(P)-binding domain"/>
    <property type="match status" value="1"/>
</dbReference>
<dbReference type="Proteomes" id="UP000653099">
    <property type="component" value="Unassembled WGS sequence"/>
</dbReference>
<evidence type="ECO:0000256" key="5">
    <source>
        <dbReference type="ARBA" id="ARBA00023002"/>
    </source>
</evidence>